<feature type="non-terminal residue" evidence="1">
    <location>
        <position position="1"/>
    </location>
</feature>
<dbReference type="Proteomes" id="UP000006671">
    <property type="component" value="Unassembled WGS sequence"/>
</dbReference>
<dbReference type="VEuPathDB" id="AmoebaDB:NAEGRDRAFT_76951"/>
<protein>
    <submittedName>
        <fullName evidence="1">Predicted protein</fullName>
    </submittedName>
</protein>
<evidence type="ECO:0000313" key="2">
    <source>
        <dbReference type="Proteomes" id="UP000006671"/>
    </source>
</evidence>
<proteinExistence type="predicted"/>
<dbReference type="KEGG" id="ngr:NAEGRDRAFT_76951"/>
<organism evidence="2">
    <name type="scientific">Naegleria gruberi</name>
    <name type="common">Amoeba</name>
    <dbReference type="NCBI Taxonomy" id="5762"/>
    <lineage>
        <taxon>Eukaryota</taxon>
        <taxon>Discoba</taxon>
        <taxon>Heterolobosea</taxon>
        <taxon>Tetramitia</taxon>
        <taxon>Eutetramitia</taxon>
        <taxon>Vahlkampfiidae</taxon>
        <taxon>Naegleria</taxon>
    </lineage>
</organism>
<dbReference type="EMBL" id="GG739284">
    <property type="protein sequence ID" value="EFC35394.1"/>
    <property type="molecule type" value="Genomic_DNA"/>
</dbReference>
<reference evidence="1 2" key="1">
    <citation type="journal article" date="2010" name="Cell">
        <title>The genome of Naegleria gruberi illuminates early eukaryotic versatility.</title>
        <authorList>
            <person name="Fritz-Laylin L.K."/>
            <person name="Prochnik S.E."/>
            <person name="Ginger M.L."/>
            <person name="Dacks J.B."/>
            <person name="Carpenter M.L."/>
            <person name="Field M.C."/>
            <person name="Kuo A."/>
            <person name="Paredez A."/>
            <person name="Chapman J."/>
            <person name="Pham J."/>
            <person name="Shu S."/>
            <person name="Neupane R."/>
            <person name="Cipriano M."/>
            <person name="Mancuso J."/>
            <person name="Tu H."/>
            <person name="Salamov A."/>
            <person name="Lindquist E."/>
            <person name="Shapiro H."/>
            <person name="Lucas S."/>
            <person name="Grigoriev I.V."/>
            <person name="Cande W.Z."/>
            <person name="Fulton C."/>
            <person name="Rokhsar D.S."/>
            <person name="Dawson S.C."/>
        </authorList>
    </citation>
    <scope>NUCLEOTIDE SEQUENCE [LARGE SCALE GENOMIC DNA]</scope>
    <source>
        <strain evidence="1 2">NEG-M</strain>
    </source>
</reference>
<dbReference type="AlphaFoldDB" id="D2W6A8"/>
<name>D2W6A8_NAEGR</name>
<dbReference type="InParanoid" id="D2W6A8"/>
<sequence length="358" mass="40044">KDRQQVTVQWKGSDFCDCLNKNNVNLGGGQFVSANQVLNLANKCISEETINFKVDGAVSNDIKRWIDEAISSVLKDININREDTTLINQAEKALAKGLGLDLKDYQPITSMFELYDSLCHLTSFETANHEIREWWKRNRESHGASVSVSAPLIGDLFSGSVNANYDQINEMINKGVFSNQASFMNHLEKLKTSKGLQPVFTSRSLNLVEGGSLSKELKKIIKVIGVELILKTTSKKKSMILAKEDDRKKTVDRFKSLTDQVTSLSNTITSLSSTIEKIISHMKYPQYELITTPKPDNIGDWYVSCPSGYRVNFCGVMMPHGTGQNFYYGITTDSVSCLCSVDLFNQSCNVELLGMMQR</sequence>
<dbReference type="GeneID" id="8858720"/>
<accession>D2W6A8</accession>
<dbReference type="RefSeq" id="XP_002668138.1">
    <property type="nucleotide sequence ID" value="XM_002668092.1"/>
</dbReference>
<keyword evidence="2" id="KW-1185">Reference proteome</keyword>
<evidence type="ECO:0000313" key="1">
    <source>
        <dbReference type="EMBL" id="EFC35394.1"/>
    </source>
</evidence>
<gene>
    <name evidence="1" type="ORF">NAEGRDRAFT_76951</name>
</gene>